<evidence type="ECO:0008006" key="3">
    <source>
        <dbReference type="Google" id="ProtNLM"/>
    </source>
</evidence>
<dbReference type="InterPro" id="IPR011989">
    <property type="entry name" value="ARM-like"/>
</dbReference>
<organism evidence="1 2">
    <name type="scientific">Paractinoplanes brasiliensis</name>
    <dbReference type="NCBI Taxonomy" id="52695"/>
    <lineage>
        <taxon>Bacteria</taxon>
        <taxon>Bacillati</taxon>
        <taxon>Actinomycetota</taxon>
        <taxon>Actinomycetes</taxon>
        <taxon>Micromonosporales</taxon>
        <taxon>Micromonosporaceae</taxon>
        <taxon>Paractinoplanes</taxon>
    </lineage>
</organism>
<gene>
    <name evidence="1" type="ORF">C8E87_0587</name>
</gene>
<dbReference type="EMBL" id="SNWR01000001">
    <property type="protein sequence ID" value="TDO36995.1"/>
    <property type="molecule type" value="Genomic_DNA"/>
</dbReference>
<dbReference type="Gene3D" id="1.25.10.10">
    <property type="entry name" value="Leucine-rich Repeat Variant"/>
    <property type="match status" value="1"/>
</dbReference>
<dbReference type="AlphaFoldDB" id="A0A4R6JQS9"/>
<dbReference type="Proteomes" id="UP000294901">
    <property type="component" value="Unassembled WGS sequence"/>
</dbReference>
<evidence type="ECO:0000313" key="1">
    <source>
        <dbReference type="EMBL" id="TDO36995.1"/>
    </source>
</evidence>
<proteinExistence type="predicted"/>
<keyword evidence="2" id="KW-1185">Reference proteome</keyword>
<name>A0A4R6JQS9_9ACTN</name>
<dbReference type="RefSeq" id="WP_133871675.1">
    <property type="nucleotide sequence ID" value="NZ_BOMD01000072.1"/>
</dbReference>
<accession>A0A4R6JQS9</accession>
<protein>
    <recommendedName>
        <fullName evidence="3">HEAT repeat protein</fullName>
    </recommendedName>
</protein>
<dbReference type="SUPFAM" id="SSF48371">
    <property type="entry name" value="ARM repeat"/>
    <property type="match status" value="1"/>
</dbReference>
<comment type="caution">
    <text evidence="1">The sequence shown here is derived from an EMBL/GenBank/DDBJ whole genome shotgun (WGS) entry which is preliminary data.</text>
</comment>
<evidence type="ECO:0000313" key="2">
    <source>
        <dbReference type="Proteomes" id="UP000294901"/>
    </source>
</evidence>
<sequence>MSLLDRLGHPDDEVRLEAARVAAGSGELGLVDKLLDLALHDNAEVRTIGGIAEVYEHVGDAAAGALGKILGRRNGLDPRIRAVALDLDQDDDRVASLLYYLGARYEPLRQELETHAEDQVRLRAIRAVLSIHRTTEFGARFLTDTSAAVRVEALNVARGHDSEVYLRFLRDDPSPRVREVAARSLRFSPAIGSEPFIAAARVENDPAVRIMLLSCLTYRRRDRANVLAIVAFLADAAVYVRRAARDALRTVDDATVGAAVAFRVLIEPDDAEMCGLLHQKHLLTHAPGLRDLLERLLRYKGRDRYWHVLPIALAVPGPPDEPARGDPADGLDEPQRTRLHREALRQAVTVIEPCVARAPDHGEAGALASLVAWLAAPSQSTRAALVAVLEAENGTHPSKINHVWDCLRAAVSGDVQYALRTGQRVAAEAARRDQASRELDPARGPVIAARRAYALARLAQAYTARLIRAGADPMPPGRLCRLLLDGEDPVEALNEAAAVPDITYGDVLVAHTSDGRTVSLGYNWPAALSARFQPERASLLVLCAECGTWHRAEGAIAWEYVDDDHYAGADHGFVGTLHGACPTCGADRYVQVRLTVTRSRIDDSAEAVWDERADR</sequence>
<dbReference type="OrthoDB" id="3315025at2"/>
<reference evidence="1 2" key="1">
    <citation type="submission" date="2019-03" db="EMBL/GenBank/DDBJ databases">
        <title>Sequencing the genomes of 1000 actinobacteria strains.</title>
        <authorList>
            <person name="Klenk H.-P."/>
        </authorList>
    </citation>
    <scope>NUCLEOTIDE SEQUENCE [LARGE SCALE GENOMIC DNA]</scope>
    <source>
        <strain evidence="1 2">DSM 43805</strain>
    </source>
</reference>
<dbReference type="InterPro" id="IPR016024">
    <property type="entry name" value="ARM-type_fold"/>
</dbReference>